<dbReference type="PANTHER" id="PTHR46599:SF2">
    <property type="entry name" value="PIGGYBAC TRANSPOSABLE ELEMENT-DERIVED PROTEIN 4-LIKE"/>
    <property type="match status" value="1"/>
</dbReference>
<feature type="domain" description="PiggyBac transposable element-derived protein" evidence="1">
    <location>
        <begin position="92"/>
        <end position="181"/>
    </location>
</feature>
<organism evidence="2 3">
    <name type="scientific">Acyrthosiphon pisum</name>
    <name type="common">Pea aphid</name>
    <dbReference type="NCBI Taxonomy" id="7029"/>
    <lineage>
        <taxon>Eukaryota</taxon>
        <taxon>Metazoa</taxon>
        <taxon>Ecdysozoa</taxon>
        <taxon>Arthropoda</taxon>
        <taxon>Hexapoda</taxon>
        <taxon>Insecta</taxon>
        <taxon>Pterygota</taxon>
        <taxon>Neoptera</taxon>
        <taxon>Paraneoptera</taxon>
        <taxon>Hemiptera</taxon>
        <taxon>Sternorrhyncha</taxon>
        <taxon>Aphidomorpha</taxon>
        <taxon>Aphidoidea</taxon>
        <taxon>Aphididae</taxon>
        <taxon>Macrosiphini</taxon>
        <taxon>Acyrthosiphon</taxon>
    </lineage>
</organism>
<evidence type="ECO:0000313" key="2">
    <source>
        <dbReference type="EnsemblMetazoa" id="XP_008180523.1"/>
    </source>
</evidence>
<dbReference type="Proteomes" id="UP000007819">
    <property type="component" value="Unassembled WGS sequence"/>
</dbReference>
<name>A0A8R1X213_ACYPI</name>
<proteinExistence type="predicted"/>
<keyword evidence="3" id="KW-1185">Reference proteome</keyword>
<reference evidence="2" key="2">
    <citation type="submission" date="2022-06" db="UniProtKB">
        <authorList>
            <consortium name="EnsemblMetazoa"/>
        </authorList>
    </citation>
    <scope>IDENTIFICATION</scope>
</reference>
<dbReference type="KEGG" id="api:103308611"/>
<dbReference type="GeneID" id="103308611"/>
<dbReference type="EnsemblMetazoa" id="XM_008182301.1">
    <property type="protein sequence ID" value="XP_008180523.1"/>
    <property type="gene ID" value="LOC103308611"/>
</dbReference>
<sequence length="184" mass="21319">MVKFKGRSTIKQYMPQKPIKRGYKIWMLNDKTKYTSKFQVYTGKVVGGVEKLLGERIVNDLMVGLEGKNHILFIDNYFTSQIENTSQIFLPDKNLKRGDFDYFTSNHNIAVYKWMDNKPVYMISSLHSPNDTFQVKRKLKDGNTTMVPCPKVLIGYNNNMNNIDVFDQLKAAYGINRKAKKMVA</sequence>
<dbReference type="Pfam" id="PF13843">
    <property type="entry name" value="DDE_Tnp_1_7"/>
    <property type="match status" value="2"/>
</dbReference>
<feature type="domain" description="PiggyBac transposable element-derived protein" evidence="1">
    <location>
        <begin position="1"/>
        <end position="80"/>
    </location>
</feature>
<evidence type="ECO:0000259" key="1">
    <source>
        <dbReference type="Pfam" id="PF13843"/>
    </source>
</evidence>
<dbReference type="OrthoDB" id="6627292at2759"/>
<dbReference type="InterPro" id="IPR029526">
    <property type="entry name" value="PGBD"/>
</dbReference>
<protein>
    <recommendedName>
        <fullName evidence="1">PiggyBac transposable element-derived protein domain-containing protein</fullName>
    </recommendedName>
</protein>
<reference evidence="3" key="1">
    <citation type="submission" date="2010-06" db="EMBL/GenBank/DDBJ databases">
        <authorList>
            <person name="Jiang H."/>
            <person name="Abraham K."/>
            <person name="Ali S."/>
            <person name="Alsbrooks S.L."/>
            <person name="Anim B.N."/>
            <person name="Anosike U.S."/>
            <person name="Attaway T."/>
            <person name="Bandaranaike D.P."/>
            <person name="Battles P.K."/>
            <person name="Bell S.N."/>
            <person name="Bell A.V."/>
            <person name="Beltran B."/>
            <person name="Bickham C."/>
            <person name="Bustamante Y."/>
            <person name="Caleb T."/>
            <person name="Canada A."/>
            <person name="Cardenas V."/>
            <person name="Carter K."/>
            <person name="Chacko J."/>
            <person name="Chandrabose M.N."/>
            <person name="Chavez D."/>
            <person name="Chavez A."/>
            <person name="Chen L."/>
            <person name="Chu H.-S."/>
            <person name="Claassen K.J."/>
            <person name="Cockrell R."/>
            <person name="Collins M."/>
            <person name="Cooper J.A."/>
            <person name="Cree A."/>
            <person name="Curry S.M."/>
            <person name="Da Y."/>
            <person name="Dao M.D."/>
            <person name="Das B."/>
            <person name="Davila M.-L."/>
            <person name="Davy-Carroll L."/>
            <person name="Denson S."/>
            <person name="Dinh H."/>
            <person name="Ebong V.E."/>
            <person name="Edwards J.R."/>
            <person name="Egan A."/>
            <person name="El-Daye J."/>
            <person name="Escobedo L."/>
            <person name="Fernandez S."/>
            <person name="Fernando P.R."/>
            <person name="Flagg N."/>
            <person name="Forbes L.D."/>
            <person name="Fowler R.G."/>
            <person name="Fu Q."/>
            <person name="Gabisi R.A."/>
            <person name="Ganer J."/>
            <person name="Garbino Pronczuk A."/>
            <person name="Garcia R.M."/>
            <person name="Garner T."/>
            <person name="Garrett T.E."/>
            <person name="Gonzalez D.A."/>
            <person name="Hamid H."/>
            <person name="Hawkins E.S."/>
            <person name="Hirani K."/>
            <person name="Hogues M.E."/>
            <person name="Hollins B."/>
            <person name="Hsiao C.-H."/>
            <person name="Jabil R."/>
            <person name="James M.L."/>
            <person name="Jhangiani S.N."/>
            <person name="Johnson B."/>
            <person name="Johnson Q."/>
            <person name="Joshi V."/>
            <person name="Kalu J.B."/>
            <person name="Kam C."/>
            <person name="Kashfia A."/>
            <person name="Keebler J."/>
            <person name="Kisamo H."/>
            <person name="Kovar C.L."/>
            <person name="Lago L.A."/>
            <person name="Lai C.-Y."/>
            <person name="Laidlaw J."/>
            <person name="Lara F."/>
            <person name="Le T.-K."/>
            <person name="Lee S.L."/>
            <person name="Legall F.H."/>
            <person name="Lemon S.J."/>
            <person name="Lewis L.R."/>
            <person name="Li B."/>
            <person name="Liu Y."/>
            <person name="Liu Y.-S."/>
            <person name="Lopez J."/>
            <person name="Lozado R.J."/>
            <person name="Lu J."/>
            <person name="Madu R.C."/>
            <person name="Maheshwari M."/>
            <person name="Maheshwari R."/>
            <person name="Malloy K."/>
            <person name="Martinez E."/>
            <person name="Mathew T."/>
            <person name="Mercado I.C."/>
            <person name="Mercado C."/>
            <person name="Meyer B."/>
            <person name="Montgomery K."/>
            <person name="Morgan M.B."/>
            <person name="Munidasa M."/>
            <person name="Nazareth L.V."/>
            <person name="Nelson J."/>
            <person name="Ng B.M."/>
            <person name="Nguyen N.B."/>
            <person name="Nguyen P.Q."/>
            <person name="Nguyen T."/>
            <person name="Obregon M."/>
            <person name="Okwuonu G.O."/>
            <person name="Onwere C.G."/>
            <person name="Orozco G."/>
            <person name="Parra A."/>
            <person name="Patel S."/>
            <person name="Patil S."/>
            <person name="Perez A."/>
            <person name="Perez Y."/>
            <person name="Pham C."/>
            <person name="Primus E.L."/>
            <person name="Pu L.-L."/>
            <person name="Puazo M."/>
            <person name="Qin X."/>
            <person name="Quiroz J.B."/>
            <person name="Reese J."/>
            <person name="Richards S."/>
            <person name="Rives C.M."/>
            <person name="Robberts R."/>
            <person name="Ruiz S.J."/>
            <person name="Ruiz M.J."/>
            <person name="Santibanez J."/>
            <person name="Schneider B.W."/>
            <person name="Sisson I."/>
            <person name="Smith M."/>
            <person name="Sodergren E."/>
            <person name="Song X.-Z."/>
            <person name="Song B.B."/>
            <person name="Summersgill H."/>
            <person name="Thelus R."/>
            <person name="Thornton R.D."/>
            <person name="Trejos Z.Y."/>
            <person name="Usmani K."/>
            <person name="Vattathil S."/>
            <person name="Villasana D."/>
            <person name="Walker D.L."/>
            <person name="Wang S."/>
            <person name="Wang K."/>
            <person name="White C.S."/>
            <person name="Williams A.C."/>
            <person name="Williamson J."/>
            <person name="Wilson K."/>
            <person name="Woghiren I.O."/>
            <person name="Woodworth J.R."/>
            <person name="Worley K.C."/>
            <person name="Wright R.A."/>
            <person name="Wu W."/>
            <person name="Young L."/>
            <person name="Zhang L."/>
            <person name="Zhang J."/>
            <person name="Zhu Y."/>
            <person name="Muzny D.M."/>
            <person name="Weinstock G."/>
            <person name="Gibbs R.A."/>
        </authorList>
    </citation>
    <scope>NUCLEOTIDE SEQUENCE [LARGE SCALE GENOMIC DNA]</scope>
    <source>
        <strain evidence="3">LSR1</strain>
    </source>
</reference>
<dbReference type="RefSeq" id="XP_008180523.1">
    <property type="nucleotide sequence ID" value="XM_008182301.1"/>
</dbReference>
<evidence type="ECO:0000313" key="3">
    <source>
        <dbReference type="Proteomes" id="UP000007819"/>
    </source>
</evidence>
<dbReference type="AlphaFoldDB" id="A0A8R1X213"/>
<accession>A0A8R1X213</accession>
<dbReference type="PANTHER" id="PTHR46599">
    <property type="entry name" value="PIGGYBAC TRANSPOSABLE ELEMENT-DERIVED PROTEIN 4"/>
    <property type="match status" value="1"/>
</dbReference>